<dbReference type="AlphaFoldDB" id="A0A4S2KYN3"/>
<organism evidence="2 3">
    <name type="scientific">Temnothorax longispinosus</name>
    <dbReference type="NCBI Taxonomy" id="300112"/>
    <lineage>
        <taxon>Eukaryota</taxon>
        <taxon>Metazoa</taxon>
        <taxon>Ecdysozoa</taxon>
        <taxon>Arthropoda</taxon>
        <taxon>Hexapoda</taxon>
        <taxon>Insecta</taxon>
        <taxon>Pterygota</taxon>
        <taxon>Neoptera</taxon>
        <taxon>Endopterygota</taxon>
        <taxon>Hymenoptera</taxon>
        <taxon>Apocrita</taxon>
        <taxon>Aculeata</taxon>
        <taxon>Formicoidea</taxon>
        <taxon>Formicidae</taxon>
        <taxon>Myrmicinae</taxon>
        <taxon>Temnothorax</taxon>
    </lineage>
</organism>
<sequence>PEARHSIANSTPISHLNAKTPEIQRLDKVVKSSDTCDEDGRGWEILERMALRRLSSLILELPTKQTDDFEQSTVESAASPDEAKGYTRLFLRPREWPEEVSSTKRCRFPSTRRAATTIPIAKRPRRGDIPARRIDVPIGKQEPWRGREGKGKRRNSTALANMHLASITRSFGRYRLGCIREMGTGERVFWVSRTWVSIVLAISRILMAVTVPLYGSAISRDILYLLYYYTPPPPPPPVSPPPFLSRLLTAVCQPSTPPYFSRVLARSSGGRRWCSGGGWIRAAAPTDAYESIHVYRRFQEDRSILRGSNAAAGLSVYSKRNRGRTDLSLGRNFRRNLIYKSAKRHHSSGDFK</sequence>
<feature type="non-terminal residue" evidence="2">
    <location>
        <position position="1"/>
    </location>
</feature>
<accession>A0A4S2KYN3</accession>
<evidence type="ECO:0000313" key="2">
    <source>
        <dbReference type="EMBL" id="TGZ55373.1"/>
    </source>
</evidence>
<name>A0A4S2KYN3_9HYME</name>
<feature type="region of interest" description="Disordered" evidence="1">
    <location>
        <begin position="1"/>
        <end position="20"/>
    </location>
</feature>
<evidence type="ECO:0000313" key="3">
    <source>
        <dbReference type="Proteomes" id="UP000310200"/>
    </source>
</evidence>
<dbReference type="EMBL" id="QBLH01000467">
    <property type="protein sequence ID" value="TGZ55373.1"/>
    <property type="molecule type" value="Genomic_DNA"/>
</dbReference>
<protein>
    <submittedName>
        <fullName evidence="2">Uncharacterized protein</fullName>
    </submittedName>
</protein>
<keyword evidence="3" id="KW-1185">Reference proteome</keyword>
<feature type="non-terminal residue" evidence="2">
    <location>
        <position position="352"/>
    </location>
</feature>
<comment type="caution">
    <text evidence="2">The sequence shown here is derived from an EMBL/GenBank/DDBJ whole genome shotgun (WGS) entry which is preliminary data.</text>
</comment>
<evidence type="ECO:0000256" key="1">
    <source>
        <dbReference type="SAM" id="MobiDB-lite"/>
    </source>
</evidence>
<proteinExistence type="predicted"/>
<reference evidence="2 3" key="1">
    <citation type="journal article" date="2019" name="Philos. Trans. R. Soc. Lond., B, Biol. Sci.">
        <title>Ant behaviour and brain gene expression of defending hosts depend on the ecological success of the intruding social parasite.</title>
        <authorList>
            <person name="Kaur R."/>
            <person name="Stoldt M."/>
            <person name="Jongepier E."/>
            <person name="Feldmeyer B."/>
            <person name="Menzel F."/>
            <person name="Bornberg-Bauer E."/>
            <person name="Foitzik S."/>
        </authorList>
    </citation>
    <scope>NUCLEOTIDE SEQUENCE [LARGE SCALE GENOMIC DNA]</scope>
    <source>
        <tissue evidence="2">Whole body</tissue>
    </source>
</reference>
<dbReference type="Proteomes" id="UP000310200">
    <property type="component" value="Unassembled WGS sequence"/>
</dbReference>
<gene>
    <name evidence="2" type="ORF">DBV15_10625</name>
</gene>